<dbReference type="AlphaFoldDB" id="M5RX70"/>
<reference evidence="1 2" key="1">
    <citation type="journal article" date="2013" name="Mar. Genomics">
        <title>Expression of sulfatases in Rhodopirellula baltica and the diversity of sulfatases in the genus Rhodopirellula.</title>
        <authorList>
            <person name="Wegner C.E."/>
            <person name="Richter-Heitmann T."/>
            <person name="Klindworth A."/>
            <person name="Klockow C."/>
            <person name="Richter M."/>
            <person name="Achstetter T."/>
            <person name="Glockner F.O."/>
            <person name="Harder J."/>
        </authorList>
    </citation>
    <scope>NUCLEOTIDE SEQUENCE [LARGE SCALE GENOMIC DNA]</scope>
    <source>
        <strain evidence="1 2">SM1</strain>
    </source>
</reference>
<organism evidence="1 2">
    <name type="scientific">Rhodopirellula maiorica SM1</name>
    <dbReference type="NCBI Taxonomy" id="1265738"/>
    <lineage>
        <taxon>Bacteria</taxon>
        <taxon>Pseudomonadati</taxon>
        <taxon>Planctomycetota</taxon>
        <taxon>Planctomycetia</taxon>
        <taxon>Pirellulales</taxon>
        <taxon>Pirellulaceae</taxon>
        <taxon>Novipirellula</taxon>
    </lineage>
</organism>
<sequence length="64" mass="7570">MHPYDDRRAEWKTTANASVDPATRLVQRKFREKITISQSDHATRTYNPITISTRYYLSLKLIRS</sequence>
<protein>
    <submittedName>
        <fullName evidence="1">Uncharacterized protein</fullName>
    </submittedName>
</protein>
<dbReference type="Proteomes" id="UP000011991">
    <property type="component" value="Unassembled WGS sequence"/>
</dbReference>
<accession>M5RX70</accession>
<dbReference type="EMBL" id="ANOG01000650">
    <property type="protein sequence ID" value="EMI18544.1"/>
    <property type="molecule type" value="Genomic_DNA"/>
</dbReference>
<name>M5RX70_9BACT</name>
<evidence type="ECO:0000313" key="2">
    <source>
        <dbReference type="Proteomes" id="UP000011991"/>
    </source>
</evidence>
<proteinExistence type="predicted"/>
<dbReference type="PATRIC" id="fig|1265738.3.peg.4546"/>
<comment type="caution">
    <text evidence="1">The sequence shown here is derived from an EMBL/GenBank/DDBJ whole genome shotgun (WGS) entry which is preliminary data.</text>
</comment>
<gene>
    <name evidence="1" type="ORF">RMSM_04528</name>
</gene>
<evidence type="ECO:0000313" key="1">
    <source>
        <dbReference type="EMBL" id="EMI18544.1"/>
    </source>
</evidence>
<keyword evidence="2" id="KW-1185">Reference proteome</keyword>